<dbReference type="EMBL" id="CP029194">
    <property type="protein sequence ID" value="QES19206.1"/>
    <property type="molecule type" value="Genomic_DNA"/>
</dbReference>
<dbReference type="OrthoDB" id="4287072at2"/>
<gene>
    <name evidence="2" type="ORF">DEJ46_09005</name>
</gene>
<dbReference type="Proteomes" id="UP000324106">
    <property type="component" value="Chromosome"/>
</dbReference>
<accession>A0A5P2AMI4</accession>
<sequence length="197" mass="21657">MGNSRAYPVYRTTDAATAFARADRLRRQMAECEAKAELYAELRTVEDVQRMAAVLPEARFDYLDIRTDPAGEYVWFDLDVTTAEATALEAHLPLDADAEVPTGTVEERFVAALGQGLADICWRGLWPARPELGQYASANDDGVQVVFHGERAQIRGWTEHHTVFVHGCARTPGALTRAQELAASIGGQVLGEPQLGW</sequence>
<dbReference type="AlphaFoldDB" id="A0A5P2AMI4"/>
<evidence type="ECO:0000313" key="3">
    <source>
        <dbReference type="Proteomes" id="UP000324106"/>
    </source>
</evidence>
<keyword evidence="1" id="KW-0175">Coiled coil</keyword>
<evidence type="ECO:0000313" key="2">
    <source>
        <dbReference type="EMBL" id="QES19206.1"/>
    </source>
</evidence>
<proteinExistence type="predicted"/>
<name>A0A5P2AMI4_STRVZ</name>
<reference evidence="2 3" key="1">
    <citation type="submission" date="2018-05" db="EMBL/GenBank/DDBJ databases">
        <title>Streptomyces venezuelae.</title>
        <authorList>
            <person name="Kim W."/>
            <person name="Lee N."/>
            <person name="Cho B.-K."/>
        </authorList>
    </citation>
    <scope>NUCLEOTIDE SEQUENCE [LARGE SCALE GENOMIC DNA]</scope>
    <source>
        <strain evidence="2 3">ATCC 15068</strain>
    </source>
</reference>
<feature type="coiled-coil region" evidence="1">
    <location>
        <begin position="15"/>
        <end position="42"/>
    </location>
</feature>
<evidence type="ECO:0000256" key="1">
    <source>
        <dbReference type="SAM" id="Coils"/>
    </source>
</evidence>
<organism evidence="2 3">
    <name type="scientific">Streptomyces venezuelae</name>
    <dbReference type="NCBI Taxonomy" id="54571"/>
    <lineage>
        <taxon>Bacteria</taxon>
        <taxon>Bacillati</taxon>
        <taxon>Actinomycetota</taxon>
        <taxon>Actinomycetes</taxon>
        <taxon>Kitasatosporales</taxon>
        <taxon>Streptomycetaceae</taxon>
        <taxon>Streptomyces</taxon>
    </lineage>
</organism>
<dbReference type="RefSeq" id="WP_150265015.1">
    <property type="nucleotide sequence ID" value="NZ_CP029194.1"/>
</dbReference>
<protein>
    <submittedName>
        <fullName evidence="2">Uncharacterized protein</fullName>
    </submittedName>
</protein>